<feature type="region of interest" description="Disordered" evidence="3">
    <location>
        <begin position="198"/>
        <end position="221"/>
    </location>
</feature>
<dbReference type="GO" id="GO:0005869">
    <property type="term" value="C:dynactin complex"/>
    <property type="evidence" value="ECO:0007669"/>
    <property type="project" value="InterPro"/>
</dbReference>
<protein>
    <recommendedName>
        <fullName evidence="6">Dynactin subunit 2</fullName>
    </recommendedName>
</protein>
<proteinExistence type="predicted"/>
<accession>A0A8H7V6G9</accession>
<dbReference type="EMBL" id="JAEPRD010000007">
    <property type="protein sequence ID" value="KAG2211941.1"/>
    <property type="molecule type" value="Genomic_DNA"/>
</dbReference>
<organism evidence="4 5">
    <name type="scientific">Mucor saturninus</name>
    <dbReference type="NCBI Taxonomy" id="64648"/>
    <lineage>
        <taxon>Eukaryota</taxon>
        <taxon>Fungi</taxon>
        <taxon>Fungi incertae sedis</taxon>
        <taxon>Mucoromycota</taxon>
        <taxon>Mucoromycotina</taxon>
        <taxon>Mucoromycetes</taxon>
        <taxon>Mucorales</taxon>
        <taxon>Mucorineae</taxon>
        <taxon>Mucoraceae</taxon>
        <taxon>Mucor</taxon>
    </lineage>
</organism>
<dbReference type="Proteomes" id="UP000603453">
    <property type="component" value="Unassembled WGS sequence"/>
</dbReference>
<evidence type="ECO:0008006" key="6">
    <source>
        <dbReference type="Google" id="ProtNLM"/>
    </source>
</evidence>
<evidence type="ECO:0000313" key="5">
    <source>
        <dbReference type="Proteomes" id="UP000603453"/>
    </source>
</evidence>
<dbReference type="OrthoDB" id="4977at2759"/>
<name>A0A8H7V6G9_9FUNG</name>
<evidence type="ECO:0000256" key="1">
    <source>
        <dbReference type="ARBA" id="ARBA00004496"/>
    </source>
</evidence>
<evidence type="ECO:0000256" key="3">
    <source>
        <dbReference type="SAM" id="MobiDB-lite"/>
    </source>
</evidence>
<dbReference type="AlphaFoldDB" id="A0A8H7V6G9"/>
<dbReference type="PANTHER" id="PTHR15346">
    <property type="entry name" value="DYNACTIN SUBUNIT"/>
    <property type="match status" value="1"/>
</dbReference>
<comment type="caution">
    <text evidence="4">The sequence shown here is derived from an EMBL/GenBank/DDBJ whole genome shotgun (WGS) entry which is preliminary data.</text>
</comment>
<dbReference type="GO" id="GO:0005737">
    <property type="term" value="C:cytoplasm"/>
    <property type="evidence" value="ECO:0007669"/>
    <property type="project" value="UniProtKB-SubCell"/>
</dbReference>
<reference evidence="4" key="1">
    <citation type="submission" date="2020-12" db="EMBL/GenBank/DDBJ databases">
        <title>Metabolic potential, ecology and presence of endohyphal bacteria is reflected in genomic diversity of Mucoromycotina.</title>
        <authorList>
            <person name="Muszewska A."/>
            <person name="Okrasinska A."/>
            <person name="Steczkiewicz K."/>
            <person name="Drgas O."/>
            <person name="Orlowska M."/>
            <person name="Perlinska-Lenart U."/>
            <person name="Aleksandrzak-Piekarczyk T."/>
            <person name="Szatraj K."/>
            <person name="Zielenkiewicz U."/>
            <person name="Pilsyk S."/>
            <person name="Malc E."/>
            <person name="Mieczkowski P."/>
            <person name="Kruszewska J.S."/>
            <person name="Biernat P."/>
            <person name="Pawlowska J."/>
        </authorList>
    </citation>
    <scope>NUCLEOTIDE SEQUENCE</scope>
    <source>
        <strain evidence="4">WA0000017839</strain>
    </source>
</reference>
<evidence type="ECO:0000313" key="4">
    <source>
        <dbReference type="EMBL" id="KAG2211941.1"/>
    </source>
</evidence>
<sequence length="458" mass="50989">MASKYSTLPDIDDQPDVYETPDSNENAPIVSFENQSSDDDDNESVVKSRVSVKDAANRFKSSIVDSTDIDFSDRLTRRKKAMYRTYVRRPPAMETSEYEILPKDLSLDETPLQKLRRLMFEVQELNDEMEKAKEPADAKETISQSDILSQISYLQSDLVRMNQQVGDGEEVGQKSNYGRSVDEAKALIKQLEAFKHTAPTVDNSSAEAESPMPADLDNSPKNDMVTYELFYTPETAKMHKENKLSDIDERIAKIEKLVGSSAGQALDDFSSNLASSSLINSLAKLEQQVVVLAQPRQLEMVARRVKGLNSDLDRLNELKSGRKDTKVLGYAVSNSLNQATTAEHAPDSLSNDAEAKVNQLFATLEKVDPLLNLTPALLTRLKALQGLHTEAAAFGQSVKVISEEQTRMTDELKSLTTTCDLLNKSLQENDESINNNIKVIDDRMTDLIQRITALSTTP</sequence>
<keyword evidence="5" id="KW-1185">Reference proteome</keyword>
<dbReference type="Pfam" id="PF04912">
    <property type="entry name" value="Dynamitin"/>
    <property type="match status" value="1"/>
</dbReference>
<feature type="region of interest" description="Disordered" evidence="3">
    <location>
        <begin position="1"/>
        <end position="49"/>
    </location>
</feature>
<dbReference type="GO" id="GO:0007017">
    <property type="term" value="P:microtubule-based process"/>
    <property type="evidence" value="ECO:0007669"/>
    <property type="project" value="InterPro"/>
</dbReference>
<keyword evidence="2" id="KW-0963">Cytoplasm</keyword>
<comment type="subcellular location">
    <subcellularLocation>
        <location evidence="1">Cytoplasm</location>
    </subcellularLocation>
</comment>
<gene>
    <name evidence="4" type="ORF">INT47_004628</name>
</gene>
<dbReference type="InterPro" id="IPR028133">
    <property type="entry name" value="Dynamitin"/>
</dbReference>
<evidence type="ECO:0000256" key="2">
    <source>
        <dbReference type="ARBA" id="ARBA00022490"/>
    </source>
</evidence>